<feature type="region of interest" description="Disordered" evidence="1">
    <location>
        <begin position="192"/>
        <end position="215"/>
    </location>
</feature>
<gene>
    <name evidence="2" type="ORF">NP493_606g02017</name>
</gene>
<evidence type="ECO:0000313" key="2">
    <source>
        <dbReference type="EMBL" id="KAK2177303.1"/>
    </source>
</evidence>
<dbReference type="Proteomes" id="UP001209878">
    <property type="component" value="Unassembled WGS sequence"/>
</dbReference>
<organism evidence="2 3">
    <name type="scientific">Ridgeia piscesae</name>
    <name type="common">Tubeworm</name>
    <dbReference type="NCBI Taxonomy" id="27915"/>
    <lineage>
        <taxon>Eukaryota</taxon>
        <taxon>Metazoa</taxon>
        <taxon>Spiralia</taxon>
        <taxon>Lophotrochozoa</taxon>
        <taxon>Annelida</taxon>
        <taxon>Polychaeta</taxon>
        <taxon>Sedentaria</taxon>
        <taxon>Canalipalpata</taxon>
        <taxon>Sabellida</taxon>
        <taxon>Siboglinidae</taxon>
        <taxon>Ridgeia</taxon>
    </lineage>
</organism>
<evidence type="ECO:0000313" key="3">
    <source>
        <dbReference type="Proteomes" id="UP001209878"/>
    </source>
</evidence>
<protein>
    <submittedName>
        <fullName evidence="2">Uncharacterized protein</fullName>
    </submittedName>
</protein>
<sequence length="478" mass="53404">MSVRRPRPPPPSPLLDHKAWFLGRFVSETFDERARARLRSNIRLTKGSRKRLRLTACGLSDGSRSTGIGPFRDRSKNSDPNNFSPLRGIRSLGQDAVYNNVLLCVSDYGVSQCEILAYRLRSDTVVTAFQDAFAALTAKANSRSVPGEPTSVYGMPPKQSNWFLLPDESRLCTLRSVPEHVSVSYPYRYRNRAESADRPTDPAATEEEESNKPRDGLAVNLVGDHVARATRRPSRETTPRVSFEATDAVGDVSLDAACQTNGGQVSLATSDSLRETMRSLSDQVQDIRDMLLKDKEHGNVGFVATVLVNGRKVHSDSLASLTSLQRAIIKASISNVAGTVKIVVDDYRMRRREFCRSPSPRPHSERSFTDGGSPFVTSGHAWHDRIVSARGHVDVLSSRRRRRRRSAHDVERIAHARDAKRRSRSLEHYEQLPEVVAARACCGHDVFTLYPPYALQNGDSTFRLVRSPTSEIIPRYKH</sequence>
<dbReference type="EMBL" id="JAODUO010000607">
    <property type="protein sequence ID" value="KAK2177303.1"/>
    <property type="molecule type" value="Genomic_DNA"/>
</dbReference>
<proteinExistence type="predicted"/>
<name>A0AAD9KTC6_RIDPI</name>
<accession>A0AAD9KTC6</accession>
<keyword evidence="3" id="KW-1185">Reference proteome</keyword>
<dbReference type="AlphaFoldDB" id="A0AAD9KTC6"/>
<comment type="caution">
    <text evidence="2">The sequence shown here is derived from an EMBL/GenBank/DDBJ whole genome shotgun (WGS) entry which is preliminary data.</text>
</comment>
<reference evidence="2" key="1">
    <citation type="journal article" date="2023" name="Mol. Biol. Evol.">
        <title>Third-Generation Sequencing Reveals the Adaptive Role of the Epigenome in Three Deep-Sea Polychaetes.</title>
        <authorList>
            <person name="Perez M."/>
            <person name="Aroh O."/>
            <person name="Sun Y."/>
            <person name="Lan Y."/>
            <person name="Juniper S.K."/>
            <person name="Young C.R."/>
            <person name="Angers B."/>
            <person name="Qian P.Y."/>
        </authorList>
    </citation>
    <scope>NUCLEOTIDE SEQUENCE</scope>
    <source>
        <strain evidence="2">R07B-5</strain>
    </source>
</reference>
<evidence type="ECO:0000256" key="1">
    <source>
        <dbReference type="SAM" id="MobiDB-lite"/>
    </source>
</evidence>